<proteinExistence type="predicted"/>
<organism evidence="2">
    <name type="scientific">Tanacetum cinerariifolium</name>
    <name type="common">Dalmatian daisy</name>
    <name type="synonym">Chrysanthemum cinerariifolium</name>
    <dbReference type="NCBI Taxonomy" id="118510"/>
    <lineage>
        <taxon>Eukaryota</taxon>
        <taxon>Viridiplantae</taxon>
        <taxon>Streptophyta</taxon>
        <taxon>Embryophyta</taxon>
        <taxon>Tracheophyta</taxon>
        <taxon>Spermatophyta</taxon>
        <taxon>Magnoliopsida</taxon>
        <taxon>eudicotyledons</taxon>
        <taxon>Gunneridae</taxon>
        <taxon>Pentapetalae</taxon>
        <taxon>asterids</taxon>
        <taxon>campanulids</taxon>
        <taxon>Asterales</taxon>
        <taxon>Asteraceae</taxon>
        <taxon>Asteroideae</taxon>
        <taxon>Anthemideae</taxon>
        <taxon>Anthemidinae</taxon>
        <taxon>Tanacetum</taxon>
    </lineage>
</organism>
<dbReference type="AlphaFoldDB" id="A0A699H199"/>
<gene>
    <name evidence="2" type="ORF">Tci_279021</name>
</gene>
<keyword evidence="2" id="KW-0695">RNA-directed DNA polymerase</keyword>
<dbReference type="InterPro" id="IPR043128">
    <property type="entry name" value="Rev_trsase/Diguanyl_cyclase"/>
</dbReference>
<dbReference type="PANTHER" id="PTHR34072:SF52">
    <property type="entry name" value="RIBONUCLEASE H"/>
    <property type="match status" value="1"/>
</dbReference>
<dbReference type="InterPro" id="IPR043502">
    <property type="entry name" value="DNA/RNA_pol_sf"/>
</dbReference>
<keyword evidence="2" id="KW-0808">Transferase</keyword>
<feature type="domain" description="Reverse transcriptase/retrotransposon-derived protein RNase H-like" evidence="1">
    <location>
        <begin position="283"/>
        <end position="334"/>
    </location>
</feature>
<dbReference type="Gene3D" id="3.30.70.270">
    <property type="match status" value="1"/>
</dbReference>
<protein>
    <submittedName>
        <fullName evidence="2">Reverse transcriptase domain-containing protein</fullName>
    </submittedName>
</protein>
<name>A0A699H199_TANCI</name>
<dbReference type="InterPro" id="IPR041577">
    <property type="entry name" value="RT_RNaseH_2"/>
</dbReference>
<evidence type="ECO:0000259" key="1">
    <source>
        <dbReference type="Pfam" id="PF17919"/>
    </source>
</evidence>
<dbReference type="PANTHER" id="PTHR34072">
    <property type="entry name" value="ENZYMATIC POLYPROTEIN-RELATED"/>
    <property type="match status" value="1"/>
</dbReference>
<sequence length="532" mass="61077">MANADNINRNPKPTEASVARNCSYKEFMSCQPFNFKGSEGVFRLIRWFERTESVFSYCNCTDDYKVKFATGTLTEEALSWWNSFAQPIGIEEAYKITLVEFKKLLIKKFQELATIYPTMVSDSEKMMEAFIGGLPRSHLTKNYVNKGPATRSNLLPVTVTCHACGEKRHYANQCRKTANNNAQGRAYIVKDKNAYQNPNVVTDLPSLPPVRQVEFQINLIPRAILVARTPYRLAPSEMQELSNQLQELADRGLASYYRRFIKDFSKITKSLTELTQKNKKYVWGEGQERAFQLLKLKLYEAPTLSLPKGNDDFVVYCDTSHHGLGVVLMQREKKELNMRQRRWLELLADYDCEISYHHGKENVGADALSRKEQIKPLRVRLPAGHLSWTMGVVGVDKGYYPVDFDGITGKKSGGKGQYRIGREMGYTVFMHSVSNRDRVTGIIGCNFTLLVPVVGKDLRSHTKELWLDDKLNFVKEPVEIMDREVKKLKQSHIPIVKVRWNTKRGPKFTWEREDQVRAKYPHLFSSITPASN</sequence>
<dbReference type="EMBL" id="BKCJ010087940">
    <property type="protein sequence ID" value="GEX07046.1"/>
    <property type="molecule type" value="Genomic_DNA"/>
</dbReference>
<evidence type="ECO:0000313" key="2">
    <source>
        <dbReference type="EMBL" id="GEX07046.1"/>
    </source>
</evidence>
<comment type="caution">
    <text evidence="2">The sequence shown here is derived from an EMBL/GenBank/DDBJ whole genome shotgun (WGS) entry which is preliminary data.</text>
</comment>
<keyword evidence="2" id="KW-0548">Nucleotidyltransferase</keyword>
<dbReference type="GO" id="GO:0003964">
    <property type="term" value="F:RNA-directed DNA polymerase activity"/>
    <property type="evidence" value="ECO:0007669"/>
    <property type="project" value="UniProtKB-KW"/>
</dbReference>
<dbReference type="SUPFAM" id="SSF56672">
    <property type="entry name" value="DNA/RNA polymerases"/>
    <property type="match status" value="1"/>
</dbReference>
<reference evidence="2" key="1">
    <citation type="journal article" date="2019" name="Sci. Rep.">
        <title>Draft genome of Tanacetum cinerariifolium, the natural source of mosquito coil.</title>
        <authorList>
            <person name="Yamashiro T."/>
            <person name="Shiraishi A."/>
            <person name="Satake H."/>
            <person name="Nakayama K."/>
        </authorList>
    </citation>
    <scope>NUCLEOTIDE SEQUENCE</scope>
</reference>
<accession>A0A699H199</accession>
<dbReference type="Pfam" id="PF17919">
    <property type="entry name" value="RT_RNaseH_2"/>
    <property type="match status" value="1"/>
</dbReference>